<proteinExistence type="predicted"/>
<evidence type="ECO:0000259" key="2">
    <source>
        <dbReference type="Pfam" id="PF13088"/>
    </source>
</evidence>
<dbReference type="CDD" id="cd15482">
    <property type="entry name" value="Sialidase_non-viral"/>
    <property type="match status" value="1"/>
</dbReference>
<comment type="caution">
    <text evidence="3">The sequence shown here is derived from an EMBL/GenBank/DDBJ whole genome shotgun (WGS) entry which is preliminary data.</text>
</comment>
<dbReference type="EMBL" id="LGRX02033513">
    <property type="protein sequence ID" value="KAK3240941.1"/>
    <property type="molecule type" value="Genomic_DNA"/>
</dbReference>
<evidence type="ECO:0000313" key="3">
    <source>
        <dbReference type="EMBL" id="KAK3240941.1"/>
    </source>
</evidence>
<feature type="chain" id="PRO_5042001577" description="Sialidase domain-containing protein" evidence="1">
    <location>
        <begin position="27"/>
        <end position="404"/>
    </location>
</feature>
<feature type="domain" description="Sialidase" evidence="2">
    <location>
        <begin position="90"/>
        <end position="369"/>
    </location>
</feature>
<dbReference type="SUPFAM" id="SSF50939">
    <property type="entry name" value="Sialidases"/>
    <property type="match status" value="1"/>
</dbReference>
<dbReference type="PANTHER" id="PTHR43752:SF2">
    <property type="entry name" value="BNR_ASP-BOX REPEAT FAMILY PROTEIN"/>
    <property type="match status" value="1"/>
</dbReference>
<protein>
    <recommendedName>
        <fullName evidence="2">Sialidase domain-containing protein</fullName>
    </recommendedName>
</protein>
<evidence type="ECO:0000256" key="1">
    <source>
        <dbReference type="SAM" id="SignalP"/>
    </source>
</evidence>
<dbReference type="Pfam" id="PF13088">
    <property type="entry name" value="BNR_2"/>
    <property type="match status" value="1"/>
</dbReference>
<reference evidence="3 4" key="1">
    <citation type="journal article" date="2015" name="Genome Biol. Evol.">
        <title>Comparative Genomics of a Bacterivorous Green Alga Reveals Evolutionary Causalities and Consequences of Phago-Mixotrophic Mode of Nutrition.</title>
        <authorList>
            <person name="Burns J.A."/>
            <person name="Paasch A."/>
            <person name="Narechania A."/>
            <person name="Kim E."/>
        </authorList>
    </citation>
    <scope>NUCLEOTIDE SEQUENCE [LARGE SCALE GENOMIC DNA]</scope>
    <source>
        <strain evidence="3 4">PLY_AMNH</strain>
    </source>
</reference>
<gene>
    <name evidence="3" type="ORF">CYMTET_49261</name>
</gene>
<dbReference type="PANTHER" id="PTHR43752">
    <property type="entry name" value="BNR/ASP-BOX REPEAT FAMILY PROTEIN"/>
    <property type="match status" value="1"/>
</dbReference>
<dbReference type="Proteomes" id="UP001190700">
    <property type="component" value="Unassembled WGS sequence"/>
</dbReference>
<organism evidence="3 4">
    <name type="scientific">Cymbomonas tetramitiformis</name>
    <dbReference type="NCBI Taxonomy" id="36881"/>
    <lineage>
        <taxon>Eukaryota</taxon>
        <taxon>Viridiplantae</taxon>
        <taxon>Chlorophyta</taxon>
        <taxon>Pyramimonadophyceae</taxon>
        <taxon>Pyramimonadales</taxon>
        <taxon>Pyramimonadaceae</taxon>
        <taxon>Cymbomonas</taxon>
    </lineage>
</organism>
<feature type="signal peptide" evidence="1">
    <location>
        <begin position="1"/>
        <end position="26"/>
    </location>
</feature>
<name>A0AAE0BQG4_9CHLO</name>
<keyword evidence="4" id="KW-1185">Reference proteome</keyword>
<dbReference type="InterPro" id="IPR036278">
    <property type="entry name" value="Sialidase_sf"/>
</dbReference>
<sequence length="404" mass="44968">MMVTIGKRRVFITLALLLSSTGCSLSASHKELPTWQGETHATVERADQDKPARSAIAGHPALVREMLIMGSNKRPRPSHHASTIVEATPGKFLASWFAGTFEGKPDVGIWLSHYDNETTDWSKPEEVVAPHGIPTWNPVLFKLQRGQILLFYKIGRSPTSWRGTSDEIVEPYNHDHGQTFGPPELLPTGIIGPAKNKPLQLKEGTLLSPSSVEKPGSLKEWSCYVEASKDNGYTWKKYGPIELDGKVIQPALYLDDEDKVRMVMRSRKRYMASSTSDKRGEQWTRPRLTSLPCPNTGLDAVRLADAHILLVYSHSFKTGVAGRGVLAVGISSDDGETWMKVLTLEDSGGRVLEYSYPAVIQAEDGMVHITYTWRRHDIKHVILDPSKFRSTNASAGVPKFRLRE</sequence>
<dbReference type="InterPro" id="IPR011040">
    <property type="entry name" value="Sialidase"/>
</dbReference>
<dbReference type="AlphaFoldDB" id="A0AAE0BQG4"/>
<keyword evidence="1" id="KW-0732">Signal</keyword>
<dbReference type="PROSITE" id="PS51257">
    <property type="entry name" value="PROKAR_LIPOPROTEIN"/>
    <property type="match status" value="1"/>
</dbReference>
<accession>A0AAE0BQG4</accession>
<dbReference type="Gene3D" id="2.120.10.10">
    <property type="match status" value="1"/>
</dbReference>
<evidence type="ECO:0000313" key="4">
    <source>
        <dbReference type="Proteomes" id="UP001190700"/>
    </source>
</evidence>